<accession>A0A396HE73</accession>
<name>A0A396HE73_MEDTR</name>
<evidence type="ECO:0000313" key="1">
    <source>
        <dbReference type="EMBL" id="RHN51632.1"/>
    </source>
</evidence>
<gene>
    <name evidence="1" type="ORF">MtrunA17_Chr6g0470871</name>
</gene>
<protein>
    <submittedName>
        <fullName evidence="1">Uncharacterized protein</fullName>
    </submittedName>
</protein>
<dbReference type="AlphaFoldDB" id="A0A396HE73"/>
<organism evidence="1 2">
    <name type="scientific">Medicago truncatula</name>
    <name type="common">Barrel medic</name>
    <name type="synonym">Medicago tribuloides</name>
    <dbReference type="NCBI Taxonomy" id="3880"/>
    <lineage>
        <taxon>Eukaryota</taxon>
        <taxon>Viridiplantae</taxon>
        <taxon>Streptophyta</taxon>
        <taxon>Embryophyta</taxon>
        <taxon>Tracheophyta</taxon>
        <taxon>Spermatophyta</taxon>
        <taxon>Magnoliopsida</taxon>
        <taxon>eudicotyledons</taxon>
        <taxon>Gunneridae</taxon>
        <taxon>Pentapetalae</taxon>
        <taxon>rosids</taxon>
        <taxon>fabids</taxon>
        <taxon>Fabales</taxon>
        <taxon>Fabaceae</taxon>
        <taxon>Papilionoideae</taxon>
        <taxon>50 kb inversion clade</taxon>
        <taxon>NPAAA clade</taxon>
        <taxon>Hologalegina</taxon>
        <taxon>IRL clade</taxon>
        <taxon>Trifolieae</taxon>
        <taxon>Medicago</taxon>
    </lineage>
</organism>
<sequence>MMQGISMQREEIMCCTDGLIEINKDLSAAHKSNIMELSFRYLLDMKTPIKMNGNVLRELWPSWDARSFGFLIA</sequence>
<proteinExistence type="predicted"/>
<dbReference type="Gramene" id="rna36110">
    <property type="protein sequence ID" value="RHN51632.1"/>
    <property type="gene ID" value="gene36110"/>
</dbReference>
<comment type="caution">
    <text evidence="1">The sequence shown here is derived from an EMBL/GenBank/DDBJ whole genome shotgun (WGS) entry which is preliminary data.</text>
</comment>
<evidence type="ECO:0000313" key="2">
    <source>
        <dbReference type="Proteomes" id="UP000265566"/>
    </source>
</evidence>
<reference evidence="2" key="1">
    <citation type="journal article" date="2018" name="Nat. Plants">
        <title>Whole-genome landscape of Medicago truncatula symbiotic genes.</title>
        <authorList>
            <person name="Pecrix Y."/>
            <person name="Staton S.E."/>
            <person name="Sallet E."/>
            <person name="Lelandais-Briere C."/>
            <person name="Moreau S."/>
            <person name="Carrere S."/>
            <person name="Blein T."/>
            <person name="Jardinaud M.F."/>
            <person name="Latrasse D."/>
            <person name="Zouine M."/>
            <person name="Zahm M."/>
            <person name="Kreplak J."/>
            <person name="Mayjonade B."/>
            <person name="Satge C."/>
            <person name="Perez M."/>
            <person name="Cauet S."/>
            <person name="Marande W."/>
            <person name="Chantry-Darmon C."/>
            <person name="Lopez-Roques C."/>
            <person name="Bouchez O."/>
            <person name="Berard A."/>
            <person name="Debelle F."/>
            <person name="Munos S."/>
            <person name="Bendahmane A."/>
            <person name="Berges H."/>
            <person name="Niebel A."/>
            <person name="Buitink J."/>
            <person name="Frugier F."/>
            <person name="Benhamed M."/>
            <person name="Crespi M."/>
            <person name="Gouzy J."/>
            <person name="Gamas P."/>
        </authorList>
    </citation>
    <scope>NUCLEOTIDE SEQUENCE [LARGE SCALE GENOMIC DNA]</scope>
    <source>
        <strain evidence="2">cv. Jemalong A17</strain>
    </source>
</reference>
<dbReference type="Proteomes" id="UP000265566">
    <property type="component" value="Chromosome 6"/>
</dbReference>
<dbReference type="EMBL" id="PSQE01000006">
    <property type="protein sequence ID" value="RHN51632.1"/>
    <property type="molecule type" value="Genomic_DNA"/>
</dbReference>